<dbReference type="CDD" id="cd05400">
    <property type="entry name" value="NT_2-5OAS_ClassI-CCAase"/>
    <property type="match status" value="1"/>
</dbReference>
<accession>A0A9Q5G7W0</accession>
<gene>
    <name evidence="4" type="ORF">IMAU30003_00768</name>
</gene>
<sequence>MSISTVFHDFCNSIKMVEDEVWQRRIAEITKKINKKYYDTNNDHDHRLLVGSVGRHTATNNVSDYDVLYILPWEVYHRFDKHSGNGQSDFLQEVKECIKERYPKTQIKADGQVIDVTFSDGLIEIVPGFENDDGSFQYADTNDGGKWRTTNPRPEKQKCTDDDNDTNGTFRDCCRMLRIWKNHNGFIFSGLLIDTLIDKCYADDTKLLNDKSYKEYPNILKQIFEFLSNQSEDQKYWHALGSNQQIGNHDDNKFIKNARKVFDKLDDIDLDNESDVIDTFSELFGYDFKKLVDDTVSNTTEDFASTYFTSIDIKGSFDIECTVSQNGFRIHNLKYYLSSGHKSIFKNRNLLFKVVHLNLPQDIAAKNLKYYWKIRNYGIEAEKARQLRGQIIKGSETHREETLYKSMNHYVECYVVADGIVVARKRIIVPIGEYENER</sequence>
<reference evidence="4" key="1">
    <citation type="submission" date="2019-09" db="EMBL/GenBank/DDBJ databases">
        <title>Comparative genomic analysis of Lactobacillus helveticus.</title>
        <authorList>
            <person name="Zhang H."/>
            <person name="Chen Y."/>
            <person name="Zhong Z."/>
        </authorList>
    </citation>
    <scope>NUCLEOTIDE SEQUENCE</scope>
    <source>
        <strain evidence="4">IMAU30003</strain>
    </source>
</reference>
<evidence type="ECO:0000313" key="4">
    <source>
        <dbReference type="EMBL" id="NRO34530.1"/>
    </source>
</evidence>
<dbReference type="Pfam" id="PF18134">
    <property type="entry name" value="AGS_C"/>
    <property type="match status" value="1"/>
</dbReference>
<dbReference type="Gene3D" id="3.30.460.10">
    <property type="entry name" value="Beta Polymerase, domain 2"/>
    <property type="match status" value="1"/>
</dbReference>
<evidence type="ECO:0000259" key="3">
    <source>
        <dbReference type="Pfam" id="PF18134"/>
    </source>
</evidence>
<dbReference type="InterPro" id="IPR040511">
    <property type="entry name" value="AGS_C"/>
</dbReference>
<dbReference type="GO" id="GO:0051607">
    <property type="term" value="P:defense response to virus"/>
    <property type="evidence" value="ECO:0007669"/>
    <property type="project" value="UniProtKB-KW"/>
</dbReference>
<dbReference type="InterPro" id="IPR006116">
    <property type="entry name" value="NT_2-5OAS_ClassI-CCAase"/>
</dbReference>
<proteinExistence type="predicted"/>
<dbReference type="EMBL" id="WCHB01000018">
    <property type="protein sequence ID" value="NRO34530.1"/>
    <property type="molecule type" value="Genomic_DNA"/>
</dbReference>
<dbReference type="Pfam" id="PF18144">
    <property type="entry name" value="SMODS"/>
    <property type="match status" value="1"/>
</dbReference>
<feature type="domain" description="Adenylyl/Guanylyl and SMODS C-terminal sensor" evidence="3">
    <location>
        <begin position="299"/>
        <end position="431"/>
    </location>
</feature>
<evidence type="ECO:0000256" key="1">
    <source>
        <dbReference type="ARBA" id="ARBA00023118"/>
    </source>
</evidence>
<comment type="caution">
    <text evidence="4">The sequence shown here is derived from an EMBL/GenBank/DDBJ whole genome shotgun (WGS) entry which is preliminary data.</text>
</comment>
<dbReference type="GO" id="GO:0016779">
    <property type="term" value="F:nucleotidyltransferase activity"/>
    <property type="evidence" value="ECO:0007669"/>
    <property type="project" value="InterPro"/>
</dbReference>
<dbReference type="InterPro" id="IPR043519">
    <property type="entry name" value="NT_sf"/>
</dbReference>
<name>A0A9Q5G7W0_LACHE</name>
<protein>
    <recommendedName>
        <fullName evidence="3">Adenylyl/Guanylyl and SMODS C-terminal sensor domain-containing protein</fullName>
    </recommendedName>
</protein>
<keyword evidence="1" id="KW-0051">Antiviral defense</keyword>
<evidence type="ECO:0000256" key="2">
    <source>
        <dbReference type="SAM" id="MobiDB-lite"/>
    </source>
</evidence>
<evidence type="ECO:0000313" key="5">
    <source>
        <dbReference type="Proteomes" id="UP000651333"/>
    </source>
</evidence>
<feature type="region of interest" description="Disordered" evidence="2">
    <location>
        <begin position="134"/>
        <end position="163"/>
    </location>
</feature>
<dbReference type="AlphaFoldDB" id="A0A9Q5G7W0"/>
<dbReference type="RefSeq" id="WP_173007113.1">
    <property type="nucleotide sequence ID" value="NZ_JBJDUD010000016.1"/>
</dbReference>
<organism evidence="4 5">
    <name type="scientific">Lactobacillus helveticus</name>
    <name type="common">Lactobacillus suntoryeus</name>
    <dbReference type="NCBI Taxonomy" id="1587"/>
    <lineage>
        <taxon>Bacteria</taxon>
        <taxon>Bacillati</taxon>
        <taxon>Bacillota</taxon>
        <taxon>Bacilli</taxon>
        <taxon>Lactobacillales</taxon>
        <taxon>Lactobacillaceae</taxon>
        <taxon>Lactobacillus</taxon>
    </lineage>
</organism>
<dbReference type="Proteomes" id="UP000651333">
    <property type="component" value="Unassembled WGS sequence"/>
</dbReference>
<dbReference type="SUPFAM" id="SSF81301">
    <property type="entry name" value="Nucleotidyltransferase"/>
    <property type="match status" value="1"/>
</dbReference>